<comment type="subcellular location">
    <subcellularLocation>
        <location evidence="1">Membrane</location>
        <topology evidence="1">Multi-pass membrane protein</topology>
    </subcellularLocation>
</comment>
<evidence type="ECO:0000256" key="2">
    <source>
        <dbReference type="ARBA" id="ARBA00022448"/>
    </source>
</evidence>
<evidence type="ECO:0000256" key="5">
    <source>
        <dbReference type="ARBA" id="ARBA00022605"/>
    </source>
</evidence>
<keyword evidence="3" id="KW-1003">Cell membrane</keyword>
<dbReference type="EMBL" id="JAMZDY010000001">
    <property type="protein sequence ID" value="MCP2369614.1"/>
    <property type="molecule type" value="Genomic_DNA"/>
</dbReference>
<evidence type="ECO:0000256" key="10">
    <source>
        <dbReference type="SAM" id="Phobius"/>
    </source>
</evidence>
<keyword evidence="9 10" id="KW-0472">Membrane</keyword>
<gene>
    <name evidence="11" type="ORF">BJ978_000290</name>
</gene>
<keyword evidence="4" id="KW-0997">Cell inner membrane</keyword>
<feature type="transmembrane region" description="Helical" evidence="10">
    <location>
        <begin position="71"/>
        <end position="100"/>
    </location>
</feature>
<keyword evidence="12" id="KW-1185">Reference proteome</keyword>
<dbReference type="Proteomes" id="UP001139722">
    <property type="component" value="Unassembled WGS sequence"/>
</dbReference>
<feature type="transmembrane region" description="Helical" evidence="10">
    <location>
        <begin position="28"/>
        <end position="51"/>
    </location>
</feature>
<sequence>MIQRFLLGVRTLLRGFGFWRRQPGTMMLGLVPAAIVWVVVLTALVALGFSLPGITVWATPFAAGWVEPWATIVRTAVGAVVLGGAIVLAAVTFTGLTLMVGDPFYERIWRAVEADLGGEPTGEGIGFWRSAGDAAGFIALGMLVSIGVALSGLLPIVGGVLAPVLGVVLSGRLLAWELTGRAFESRGIGADERSALLRGHRSRLLGFGIATQLCFMVPLGAIFTMPAAVAGATMLARGVLDDVAARPAPPVDQRGATPS</sequence>
<protein>
    <submittedName>
        <fullName evidence="11">CysZ protein</fullName>
    </submittedName>
</protein>
<evidence type="ECO:0000313" key="12">
    <source>
        <dbReference type="Proteomes" id="UP001139722"/>
    </source>
</evidence>
<feature type="transmembrane region" description="Helical" evidence="10">
    <location>
        <begin position="160"/>
        <end position="183"/>
    </location>
</feature>
<evidence type="ECO:0000256" key="9">
    <source>
        <dbReference type="ARBA" id="ARBA00023136"/>
    </source>
</evidence>
<accession>A0A9X2H569</accession>
<name>A0A9X2H569_9MICO</name>
<dbReference type="GO" id="GO:0005886">
    <property type="term" value="C:plasma membrane"/>
    <property type="evidence" value="ECO:0007669"/>
    <property type="project" value="TreeGrafter"/>
</dbReference>
<dbReference type="GO" id="GO:0000103">
    <property type="term" value="P:sulfate assimilation"/>
    <property type="evidence" value="ECO:0007669"/>
    <property type="project" value="TreeGrafter"/>
</dbReference>
<keyword evidence="7 10" id="KW-1133">Transmembrane helix</keyword>
<dbReference type="GO" id="GO:0019344">
    <property type="term" value="P:cysteine biosynthetic process"/>
    <property type="evidence" value="ECO:0007669"/>
    <property type="project" value="TreeGrafter"/>
</dbReference>
<keyword evidence="8" id="KW-0764">Sulfate transport</keyword>
<dbReference type="PANTHER" id="PTHR37468">
    <property type="entry name" value="SULFATE TRANSPORTER CYSZ"/>
    <property type="match status" value="1"/>
</dbReference>
<evidence type="ECO:0000256" key="4">
    <source>
        <dbReference type="ARBA" id="ARBA00022519"/>
    </source>
</evidence>
<dbReference type="RefSeq" id="WP_156999027.1">
    <property type="nucleotide sequence ID" value="NZ_BAAANU010000002.1"/>
</dbReference>
<evidence type="ECO:0000256" key="6">
    <source>
        <dbReference type="ARBA" id="ARBA00022692"/>
    </source>
</evidence>
<dbReference type="Pfam" id="PF07264">
    <property type="entry name" value="EI24"/>
    <property type="match status" value="1"/>
</dbReference>
<dbReference type="PANTHER" id="PTHR37468:SF1">
    <property type="entry name" value="SULFATE TRANSPORTER CYSZ"/>
    <property type="match status" value="1"/>
</dbReference>
<evidence type="ECO:0000256" key="3">
    <source>
        <dbReference type="ARBA" id="ARBA00022475"/>
    </source>
</evidence>
<evidence type="ECO:0000256" key="7">
    <source>
        <dbReference type="ARBA" id="ARBA00022989"/>
    </source>
</evidence>
<reference evidence="11" key="1">
    <citation type="submission" date="2022-06" db="EMBL/GenBank/DDBJ databases">
        <title>Sequencing the genomes of 1000 actinobacteria strains.</title>
        <authorList>
            <person name="Klenk H.-P."/>
        </authorList>
    </citation>
    <scope>NUCLEOTIDE SEQUENCE</scope>
    <source>
        <strain evidence="11">DSM 22016</strain>
    </source>
</reference>
<evidence type="ECO:0000313" key="11">
    <source>
        <dbReference type="EMBL" id="MCP2369614.1"/>
    </source>
</evidence>
<feature type="transmembrane region" description="Helical" evidence="10">
    <location>
        <begin position="204"/>
        <end position="225"/>
    </location>
</feature>
<evidence type="ECO:0000256" key="1">
    <source>
        <dbReference type="ARBA" id="ARBA00004141"/>
    </source>
</evidence>
<dbReference type="AlphaFoldDB" id="A0A9X2H569"/>
<dbReference type="InterPro" id="IPR050480">
    <property type="entry name" value="CysZ-like"/>
</dbReference>
<dbReference type="OrthoDB" id="3375053at2"/>
<dbReference type="GO" id="GO:0009675">
    <property type="term" value="F:high-affinity sulfate:proton symporter activity"/>
    <property type="evidence" value="ECO:0007669"/>
    <property type="project" value="TreeGrafter"/>
</dbReference>
<keyword evidence="5" id="KW-0028">Amino-acid biosynthesis</keyword>
<keyword evidence="2" id="KW-0813">Transport</keyword>
<dbReference type="InterPro" id="IPR059112">
    <property type="entry name" value="CysZ/EI24"/>
</dbReference>
<proteinExistence type="predicted"/>
<organism evidence="11 12">
    <name type="scientific">Agromyces terreus</name>
    <dbReference type="NCBI Taxonomy" id="424795"/>
    <lineage>
        <taxon>Bacteria</taxon>
        <taxon>Bacillati</taxon>
        <taxon>Actinomycetota</taxon>
        <taxon>Actinomycetes</taxon>
        <taxon>Micrococcales</taxon>
        <taxon>Microbacteriaceae</taxon>
        <taxon>Agromyces</taxon>
    </lineage>
</organism>
<comment type="caution">
    <text evidence="11">The sequence shown here is derived from an EMBL/GenBank/DDBJ whole genome shotgun (WGS) entry which is preliminary data.</text>
</comment>
<evidence type="ECO:0000256" key="8">
    <source>
        <dbReference type="ARBA" id="ARBA00023032"/>
    </source>
</evidence>
<keyword evidence="6 10" id="KW-0812">Transmembrane</keyword>